<dbReference type="InterPro" id="IPR050320">
    <property type="entry name" value="N5-glutamine_MTase"/>
</dbReference>
<dbReference type="InterPro" id="IPR040758">
    <property type="entry name" value="PrmC_N"/>
</dbReference>
<dbReference type="AlphaFoldDB" id="A0AA48IB53"/>
<dbReference type="CDD" id="cd02440">
    <property type="entry name" value="AdoMet_MTases"/>
    <property type="match status" value="1"/>
</dbReference>
<dbReference type="PANTHER" id="PTHR18895:SF74">
    <property type="entry name" value="MTRF1L RELEASE FACTOR GLUTAMINE METHYLTRANSFERASE"/>
    <property type="match status" value="1"/>
</dbReference>
<evidence type="ECO:0000256" key="3">
    <source>
        <dbReference type="ARBA" id="ARBA00022679"/>
    </source>
</evidence>
<dbReference type="Pfam" id="PF17827">
    <property type="entry name" value="PrmC_N"/>
    <property type="match status" value="1"/>
</dbReference>
<dbReference type="Pfam" id="PF05175">
    <property type="entry name" value="MTS"/>
    <property type="match status" value="1"/>
</dbReference>
<dbReference type="InterPro" id="IPR007848">
    <property type="entry name" value="Small_mtfrase_dom"/>
</dbReference>
<dbReference type="GO" id="GO:0003676">
    <property type="term" value="F:nucleic acid binding"/>
    <property type="evidence" value="ECO:0007669"/>
    <property type="project" value="InterPro"/>
</dbReference>
<dbReference type="GO" id="GO:0102559">
    <property type="term" value="F:peptide chain release factor N(5)-glutamine methyltransferase activity"/>
    <property type="evidence" value="ECO:0007669"/>
    <property type="project" value="UniProtKB-EC"/>
</dbReference>
<dbReference type="Proteomes" id="UP001337580">
    <property type="component" value="Chromosome"/>
</dbReference>
<accession>A0AA48IB53</accession>
<evidence type="ECO:0000256" key="4">
    <source>
        <dbReference type="ARBA" id="ARBA00022691"/>
    </source>
</evidence>
<evidence type="ECO:0000256" key="2">
    <source>
        <dbReference type="ARBA" id="ARBA00022603"/>
    </source>
</evidence>
<keyword evidence="3" id="KW-0808">Transferase</keyword>
<evidence type="ECO:0000313" key="8">
    <source>
        <dbReference type="EMBL" id="BED92255.1"/>
    </source>
</evidence>
<dbReference type="GO" id="GO:0032259">
    <property type="term" value="P:methylation"/>
    <property type="evidence" value="ECO:0007669"/>
    <property type="project" value="UniProtKB-KW"/>
</dbReference>
<dbReference type="InterPro" id="IPR019874">
    <property type="entry name" value="RF_methyltr_PrmC"/>
</dbReference>
<protein>
    <recommendedName>
        <fullName evidence="1">peptide chain release factor N(5)-glutamine methyltransferase</fullName>
        <ecNumber evidence="1">2.1.1.297</ecNumber>
    </recommendedName>
</protein>
<dbReference type="Gene3D" id="3.40.50.150">
    <property type="entry name" value="Vaccinia Virus protein VP39"/>
    <property type="match status" value="1"/>
</dbReference>
<dbReference type="KEGG" id="ips:CfP315_0866"/>
<evidence type="ECO:0000256" key="5">
    <source>
        <dbReference type="ARBA" id="ARBA00048391"/>
    </source>
</evidence>
<dbReference type="InterPro" id="IPR004556">
    <property type="entry name" value="HemK-like"/>
</dbReference>
<dbReference type="EC" id="2.1.1.297" evidence="1"/>
<organism evidence="8">
    <name type="scientific">Candidatus Improbicoccus pseudotrichonymphae</name>
    <dbReference type="NCBI Taxonomy" id="3033792"/>
    <lineage>
        <taxon>Bacteria</taxon>
        <taxon>Bacillati</taxon>
        <taxon>Bacillota</taxon>
        <taxon>Clostridia</taxon>
        <taxon>Candidatus Improbicoccus</taxon>
    </lineage>
</organism>
<name>A0AA48IB53_9FIRM</name>
<dbReference type="NCBIfam" id="TIGR00536">
    <property type="entry name" value="hemK_fam"/>
    <property type="match status" value="1"/>
</dbReference>
<proteinExistence type="predicted"/>
<dbReference type="Gene3D" id="1.10.8.10">
    <property type="entry name" value="DNA helicase RuvA subunit, C-terminal domain"/>
    <property type="match status" value="1"/>
</dbReference>
<dbReference type="SUPFAM" id="SSF53335">
    <property type="entry name" value="S-adenosyl-L-methionine-dependent methyltransferases"/>
    <property type="match status" value="1"/>
</dbReference>
<dbReference type="PROSITE" id="PS00092">
    <property type="entry name" value="N6_MTASE"/>
    <property type="match status" value="1"/>
</dbReference>
<keyword evidence="4" id="KW-0949">S-adenosyl-L-methionine</keyword>
<evidence type="ECO:0000256" key="1">
    <source>
        <dbReference type="ARBA" id="ARBA00012771"/>
    </source>
</evidence>
<dbReference type="PANTHER" id="PTHR18895">
    <property type="entry name" value="HEMK METHYLTRANSFERASE"/>
    <property type="match status" value="1"/>
</dbReference>
<feature type="domain" description="Release factor glutamine methyltransferase N-terminal" evidence="7">
    <location>
        <begin position="16"/>
        <end position="77"/>
    </location>
</feature>
<feature type="domain" description="Methyltransferase small" evidence="6">
    <location>
        <begin position="88"/>
        <end position="195"/>
    </location>
</feature>
<dbReference type="NCBIfam" id="TIGR03534">
    <property type="entry name" value="RF_mod_PrmC"/>
    <property type="match status" value="1"/>
</dbReference>
<dbReference type="EMBL" id="AP027924">
    <property type="protein sequence ID" value="BED92255.1"/>
    <property type="molecule type" value="Genomic_DNA"/>
</dbReference>
<dbReference type="InterPro" id="IPR029063">
    <property type="entry name" value="SAM-dependent_MTases_sf"/>
</dbReference>
<reference evidence="8" key="1">
    <citation type="journal article" date="2023" name="ISME J.">
        <title>Emergence of putative energy parasites within Clostridia revealed by genome analysis of a novel endosymbiotic clade.</title>
        <authorList>
            <person name="Takahashi K."/>
            <person name="Kuwahara H."/>
            <person name="Horikawa Y."/>
            <person name="Izawa K."/>
            <person name="Kato D."/>
            <person name="Inagaki T."/>
            <person name="Yuki M."/>
            <person name="Ohkuma M."/>
            <person name="Hongoh Y."/>
        </authorList>
    </citation>
    <scope>NUCLEOTIDE SEQUENCE</scope>
    <source>
        <strain evidence="8">CfP3-15</strain>
    </source>
</reference>
<sequence length="282" mass="32493">MLSLYQVYNIGKKLLLENNQLNEKSNDFFDVFQGVFGFDRHGIILNKDKIISESLLGDFIQKLKRMIEGEPIQYILGYGEFFNLKLKVGPGVFIPRDDTHVLVNLILKNLRSDFNVIDLCAGSGAIGLAIKKNINVKVTLVEKHRKAFNYLVENIKKNNLNVMAINDDIFSFCKKVERSYDAVISNPPYLSKIEVQKLPKEVKYEPITAFLAKKNGYFFFENIIKKWKYKIKTNGFIAFEIGINQLDKVSKLLIRHGFKNIKIENDINNIPRAVLAFLDQNH</sequence>
<keyword evidence="2 8" id="KW-0489">Methyltransferase</keyword>
<evidence type="ECO:0000259" key="6">
    <source>
        <dbReference type="Pfam" id="PF05175"/>
    </source>
</evidence>
<evidence type="ECO:0000259" key="7">
    <source>
        <dbReference type="Pfam" id="PF17827"/>
    </source>
</evidence>
<dbReference type="InterPro" id="IPR002052">
    <property type="entry name" value="DNA_methylase_N6_adenine_CS"/>
</dbReference>
<comment type="catalytic activity">
    <reaction evidence="5">
        <text>L-glutaminyl-[peptide chain release factor] + S-adenosyl-L-methionine = N(5)-methyl-L-glutaminyl-[peptide chain release factor] + S-adenosyl-L-homocysteine + H(+)</text>
        <dbReference type="Rhea" id="RHEA:42896"/>
        <dbReference type="Rhea" id="RHEA-COMP:10271"/>
        <dbReference type="Rhea" id="RHEA-COMP:10272"/>
        <dbReference type="ChEBI" id="CHEBI:15378"/>
        <dbReference type="ChEBI" id="CHEBI:30011"/>
        <dbReference type="ChEBI" id="CHEBI:57856"/>
        <dbReference type="ChEBI" id="CHEBI:59789"/>
        <dbReference type="ChEBI" id="CHEBI:61891"/>
        <dbReference type="EC" id="2.1.1.297"/>
    </reaction>
</comment>
<gene>
    <name evidence="8" type="ORF">CfP315_0866</name>
</gene>